<dbReference type="InterPro" id="IPR022122">
    <property type="entry name" value="DUF3657"/>
</dbReference>
<dbReference type="SUPFAM" id="SSF53474">
    <property type="entry name" value="alpha/beta-Hydrolases"/>
    <property type="match status" value="1"/>
</dbReference>
<evidence type="ECO:0000313" key="3">
    <source>
        <dbReference type="EMBL" id="CAG9314816.1"/>
    </source>
</evidence>
<dbReference type="Gene3D" id="3.40.50.1820">
    <property type="entry name" value="alpha/beta hydrolase"/>
    <property type="match status" value="1"/>
</dbReference>
<evidence type="ECO:0000313" key="4">
    <source>
        <dbReference type="Proteomes" id="UP001162131"/>
    </source>
</evidence>
<dbReference type="PANTHER" id="PTHR12482">
    <property type="entry name" value="LIPASE ROG1-RELATED-RELATED"/>
    <property type="match status" value="1"/>
</dbReference>
<comment type="similarity">
    <text evidence="1">Belongs to the FAM135 family.</text>
</comment>
<dbReference type="AlphaFoldDB" id="A0AAU9IZ67"/>
<evidence type="ECO:0000256" key="1">
    <source>
        <dbReference type="ARBA" id="ARBA00007949"/>
    </source>
</evidence>
<organism evidence="3 4">
    <name type="scientific">Blepharisma stoltei</name>
    <dbReference type="NCBI Taxonomy" id="1481888"/>
    <lineage>
        <taxon>Eukaryota</taxon>
        <taxon>Sar</taxon>
        <taxon>Alveolata</taxon>
        <taxon>Ciliophora</taxon>
        <taxon>Postciliodesmatophora</taxon>
        <taxon>Heterotrichea</taxon>
        <taxon>Heterotrichida</taxon>
        <taxon>Blepharismidae</taxon>
        <taxon>Blepharisma</taxon>
    </lineage>
</organism>
<feature type="domain" description="DUF676" evidence="2">
    <location>
        <begin position="306"/>
        <end position="486"/>
    </location>
</feature>
<dbReference type="Proteomes" id="UP001162131">
    <property type="component" value="Unassembled WGS sequence"/>
</dbReference>
<accession>A0AAU9IZ67</accession>
<dbReference type="EMBL" id="CAJZBQ010000012">
    <property type="protein sequence ID" value="CAG9314816.1"/>
    <property type="molecule type" value="Genomic_DNA"/>
</dbReference>
<dbReference type="Pfam" id="PF05057">
    <property type="entry name" value="DUF676"/>
    <property type="match status" value="1"/>
</dbReference>
<proteinExistence type="inferred from homology"/>
<reference evidence="3" key="1">
    <citation type="submission" date="2021-09" db="EMBL/GenBank/DDBJ databases">
        <authorList>
            <consortium name="AG Swart"/>
            <person name="Singh M."/>
            <person name="Singh A."/>
            <person name="Seah K."/>
            <person name="Emmerich C."/>
        </authorList>
    </citation>
    <scope>NUCLEOTIDE SEQUENCE</scope>
    <source>
        <strain evidence="3">ATCC30299</strain>
    </source>
</reference>
<dbReference type="InterPro" id="IPR007751">
    <property type="entry name" value="DUF676_lipase-like"/>
</dbReference>
<dbReference type="InterPro" id="IPR029058">
    <property type="entry name" value="AB_hydrolase_fold"/>
</dbReference>
<evidence type="ECO:0000259" key="2">
    <source>
        <dbReference type="Pfam" id="PF05057"/>
    </source>
</evidence>
<keyword evidence="4" id="KW-1185">Reference proteome</keyword>
<dbReference type="Pfam" id="PF12394">
    <property type="entry name" value="DUF3657"/>
    <property type="match status" value="1"/>
</dbReference>
<dbReference type="PANTHER" id="PTHR12482:SF5">
    <property type="entry name" value="DUF676 DOMAIN-CONTAINING PROTEIN"/>
    <property type="match status" value="1"/>
</dbReference>
<gene>
    <name evidence="3" type="ORF">BSTOLATCC_MIC11811</name>
</gene>
<name>A0AAU9IZ67_9CILI</name>
<sequence length="565" mass="66299">MSKKGEVKIAINLEKFVNIELFKQGIYQIRIKLYYTYQNKLSYAKPIFFWFFSKKLGRSDPNYVSPSYIQDTDHSYCSCSFLIRYQKEKFNLNELCVFLCEVPLYLSSPLFLEAELLYDNLDFQAEAESPRLKLADRNANLKPVSVKRYIIANIWETADQYIPLNFEPEYFCVVESVIHIFSSTSTISLDGMIKRYYDSNINFLEFLKATFHYKSRAYFNQFISDEELNEGHNPIDRKIKVRNLRFRLKLHLNPEPSFIYPEHFFSKNINFQPIFVVENSNDILGETAFQPQEIDDNPYWRVNDIYLLVLVHGFQGSSHDMTLIKGYLSHLYPNLTILNSKFNENLSNHTIGFQGKNLATEINQFLRVNNISLSRLKVSFLAHSLGGLIVRAALPHLAFLKNNMYCLITLSTPHLGLVASWSPLFEFGKWLIKKWQNSRSFEQMSLSDTSLSKRSYIYELSKTPGLEYFEKIVLFSSPDDIYVSQDSARIENSQNYCEDPIYREMINNIYERVNKEKVTKIDVHFKQTSLGKMLVCCRNRHIDFIDNPYFVKMLCYSFPKLFLQA</sequence>
<protein>
    <recommendedName>
        <fullName evidence="2">DUF676 domain-containing protein</fullName>
    </recommendedName>
</protein>
<dbReference type="InterPro" id="IPR044294">
    <property type="entry name" value="Lipase-like"/>
</dbReference>
<comment type="caution">
    <text evidence="3">The sequence shown here is derived from an EMBL/GenBank/DDBJ whole genome shotgun (WGS) entry which is preliminary data.</text>
</comment>